<dbReference type="Ensembl" id="ENSCGRT00001031300.1">
    <property type="protein sequence ID" value="ENSCGRP00001027053.1"/>
    <property type="gene ID" value="ENSCGRG00001024178.1"/>
</dbReference>
<dbReference type="Proteomes" id="UP000694386">
    <property type="component" value="Unplaced"/>
</dbReference>
<proteinExistence type="predicted"/>
<sequence>MEASIQLMQVIQEMRVEINRLEKENRALRMKLTSSSQMTASGSEKESEDEREEAEYGQSLGVLPGGIPTDATPAVQEQGNVMIVRRYSISPSVYSYATKDPWKARNRLPNIIGTTLAHSSTRNQENEKKILATDAYSSQSSSQIASSDHNFVCREKTKTVSFQLPRDRSSVPKNSHLWKYSTNQTTEQLSIITEKDV</sequence>
<feature type="region of interest" description="Disordered" evidence="1">
    <location>
        <begin position="29"/>
        <end position="67"/>
    </location>
</feature>
<reference evidence="2" key="1">
    <citation type="submission" date="2025-08" db="UniProtKB">
        <authorList>
            <consortium name="Ensembl"/>
        </authorList>
    </citation>
    <scope>IDENTIFICATION</scope>
</reference>
<name>A0A8C2N387_CRIGR</name>
<evidence type="ECO:0000313" key="3">
    <source>
        <dbReference type="Proteomes" id="UP000694386"/>
    </source>
</evidence>
<organism evidence="2 3">
    <name type="scientific">Cricetulus griseus</name>
    <name type="common">Chinese hamster</name>
    <name type="synonym">Cricetulus barabensis griseus</name>
    <dbReference type="NCBI Taxonomy" id="10029"/>
    <lineage>
        <taxon>Eukaryota</taxon>
        <taxon>Metazoa</taxon>
        <taxon>Chordata</taxon>
        <taxon>Craniata</taxon>
        <taxon>Vertebrata</taxon>
        <taxon>Euteleostomi</taxon>
        <taxon>Mammalia</taxon>
        <taxon>Eutheria</taxon>
        <taxon>Euarchontoglires</taxon>
        <taxon>Glires</taxon>
        <taxon>Rodentia</taxon>
        <taxon>Myomorpha</taxon>
        <taxon>Muroidea</taxon>
        <taxon>Cricetidae</taxon>
        <taxon>Cricetinae</taxon>
        <taxon>Cricetulus</taxon>
    </lineage>
</organism>
<evidence type="ECO:0000256" key="1">
    <source>
        <dbReference type="SAM" id="MobiDB-lite"/>
    </source>
</evidence>
<protein>
    <submittedName>
        <fullName evidence="2">Predicted gene 45261</fullName>
    </submittedName>
</protein>
<feature type="compositionally biased region" description="Acidic residues" evidence="1">
    <location>
        <begin position="46"/>
        <end position="55"/>
    </location>
</feature>
<dbReference type="AlphaFoldDB" id="A0A8C2N387"/>
<evidence type="ECO:0000313" key="2">
    <source>
        <dbReference type="Ensembl" id="ENSCGRP00001027053.1"/>
    </source>
</evidence>
<reference evidence="2" key="2">
    <citation type="submission" date="2025-09" db="UniProtKB">
        <authorList>
            <consortium name="Ensembl"/>
        </authorList>
    </citation>
    <scope>IDENTIFICATION</scope>
</reference>
<accession>A0A8C2N387</accession>
<dbReference type="GeneTree" id="ENSGT00850000133636"/>